<evidence type="ECO:0000313" key="3">
    <source>
        <dbReference type="EMBL" id="NHC14839.1"/>
    </source>
</evidence>
<accession>A0ABX0GV87</accession>
<dbReference type="RefSeq" id="WP_166282759.1">
    <property type="nucleotide sequence ID" value="NZ_JAANNP010000011.1"/>
</dbReference>
<sequence>MRSRSVVAVTAVMTLGCGVGAAVLGPSATGADGSLQQAELVARTVLPADTFGEALPSGALASSANGRTTPFAAQPVQGFSGVLPQQDGTYWVLSDNGFGTKANSADFILRVQHVKPDYVTGKATVVDLGIDLEDPDRKVPFPLTRADRRLTGADFDIESFRQAPDGTLWFGDEFGPWLIHTDANGKVLEAPFHVPGVASPSDPTLPAGATPNLANSKGFEGMALSDDGKELYPMLEGPVTGDSPQDLRVYKFNLRHERFQGIAFRYRLESTGNAIGDLTAIDDHRYVVIERDNGEGATARFKAVFLVDDRDKDKDGYADKTLLVNLLAVPDPNGVAGAKGSFFSFPFQTIEGIAVLDDHTLLIENDNNYPGSAGRTPGSPDDNEFIKVRLDRALTD</sequence>
<feature type="chain" id="PRO_5046953957" evidence="1">
    <location>
        <begin position="22"/>
        <end position="396"/>
    </location>
</feature>
<dbReference type="SUPFAM" id="SSF63829">
    <property type="entry name" value="Calcium-dependent phosphotriesterase"/>
    <property type="match status" value="1"/>
</dbReference>
<dbReference type="Pfam" id="PF13449">
    <property type="entry name" value="Phytase-like"/>
    <property type="match status" value="1"/>
</dbReference>
<dbReference type="PANTHER" id="PTHR37957:SF1">
    <property type="entry name" value="PHYTASE-LIKE DOMAIN-CONTAINING PROTEIN"/>
    <property type="match status" value="1"/>
</dbReference>
<feature type="signal peptide" evidence="1">
    <location>
        <begin position="1"/>
        <end position="21"/>
    </location>
</feature>
<keyword evidence="1" id="KW-0732">Signal</keyword>
<comment type="caution">
    <text evidence="3">The sequence shown here is derived from an EMBL/GenBank/DDBJ whole genome shotgun (WGS) entry which is preliminary data.</text>
</comment>
<proteinExistence type="predicted"/>
<dbReference type="EMBL" id="JAANNP010000011">
    <property type="protein sequence ID" value="NHC14839.1"/>
    <property type="molecule type" value="Genomic_DNA"/>
</dbReference>
<evidence type="ECO:0000313" key="4">
    <source>
        <dbReference type="Proteomes" id="UP000800981"/>
    </source>
</evidence>
<gene>
    <name evidence="3" type="ORF">G9H71_13710</name>
</gene>
<evidence type="ECO:0000256" key="1">
    <source>
        <dbReference type="SAM" id="SignalP"/>
    </source>
</evidence>
<protein>
    <submittedName>
        <fullName evidence="3">Esterase-like activity of phytase family protein</fullName>
    </submittedName>
</protein>
<reference evidence="3 4" key="1">
    <citation type="submission" date="2020-03" db="EMBL/GenBank/DDBJ databases">
        <title>Two novel Motilibacter sp.</title>
        <authorList>
            <person name="Liu S."/>
        </authorList>
    </citation>
    <scope>NUCLEOTIDE SEQUENCE [LARGE SCALE GENOMIC DNA]</scope>
    <source>
        <strain evidence="3 4">E257</strain>
    </source>
</reference>
<name>A0ABX0GV87_9ACTN</name>
<organism evidence="3 4">
    <name type="scientific">Motilibacter deserti</name>
    <dbReference type="NCBI Taxonomy" id="2714956"/>
    <lineage>
        <taxon>Bacteria</taxon>
        <taxon>Bacillati</taxon>
        <taxon>Actinomycetota</taxon>
        <taxon>Actinomycetes</taxon>
        <taxon>Motilibacterales</taxon>
        <taxon>Motilibacteraceae</taxon>
        <taxon>Motilibacter</taxon>
    </lineage>
</organism>
<dbReference type="PANTHER" id="PTHR37957">
    <property type="entry name" value="BLR7070 PROTEIN"/>
    <property type="match status" value="1"/>
</dbReference>
<dbReference type="PROSITE" id="PS51257">
    <property type="entry name" value="PROKAR_LIPOPROTEIN"/>
    <property type="match status" value="1"/>
</dbReference>
<dbReference type="InterPro" id="IPR027372">
    <property type="entry name" value="Phytase-like_dom"/>
</dbReference>
<dbReference type="Proteomes" id="UP000800981">
    <property type="component" value="Unassembled WGS sequence"/>
</dbReference>
<keyword evidence="4" id="KW-1185">Reference proteome</keyword>
<evidence type="ECO:0000259" key="2">
    <source>
        <dbReference type="Pfam" id="PF13449"/>
    </source>
</evidence>
<feature type="domain" description="Phytase-like" evidence="2">
    <location>
        <begin position="74"/>
        <end position="369"/>
    </location>
</feature>